<dbReference type="SUPFAM" id="SSF54980">
    <property type="entry name" value="EF-G C-terminal domain-like"/>
    <property type="match status" value="1"/>
</dbReference>
<accession>T0ZVY0</accession>
<dbReference type="FunFam" id="3.30.70.3280:FF:000001">
    <property type="entry name" value="Peptide chain release factor 3"/>
    <property type="match status" value="1"/>
</dbReference>
<dbReference type="InterPro" id="IPR032090">
    <property type="entry name" value="RF3_C"/>
</dbReference>
<reference evidence="7" key="1">
    <citation type="submission" date="2013-08" db="EMBL/GenBank/DDBJ databases">
        <authorList>
            <person name="Mendez C."/>
            <person name="Richter M."/>
            <person name="Ferrer M."/>
            <person name="Sanchez J."/>
        </authorList>
    </citation>
    <scope>NUCLEOTIDE SEQUENCE</scope>
</reference>
<dbReference type="Pfam" id="PF16658">
    <property type="entry name" value="RF3_C"/>
    <property type="match status" value="1"/>
</dbReference>
<gene>
    <name evidence="7" type="ORF">B1A_19245</name>
</gene>
<sequence length="176" mass="19795">MAGRCDRIAQPRHHRHRRHFSAGERLTYTGIPNFAPELFRRARLRDPLKLKQLHKGLAQLSEEGATQFFRPLLSNDLILGAVGVLQFEVVAYRLKDEYSVDAGFEAVGVATARWVRCSDAKKLEEFREKNAMNLAVDAAGELVYLAPSRVNLQLAIERWPGVQFATTREHATALAG</sequence>
<comment type="subcellular location">
    <subcellularLocation>
        <location evidence="1">Cytoplasm</location>
    </subcellularLocation>
</comment>
<dbReference type="GO" id="GO:0003924">
    <property type="term" value="F:GTPase activity"/>
    <property type="evidence" value="ECO:0007669"/>
    <property type="project" value="InterPro"/>
</dbReference>
<evidence type="ECO:0000256" key="5">
    <source>
        <dbReference type="ARBA" id="ARBA00023134"/>
    </source>
</evidence>
<evidence type="ECO:0000256" key="3">
    <source>
        <dbReference type="ARBA" id="ARBA00022741"/>
    </source>
</evidence>
<evidence type="ECO:0000256" key="1">
    <source>
        <dbReference type="ARBA" id="ARBA00004496"/>
    </source>
</evidence>
<name>T0ZVY0_9ZZZZ</name>
<dbReference type="CDD" id="cd16259">
    <property type="entry name" value="RF3_III"/>
    <property type="match status" value="1"/>
</dbReference>
<dbReference type="InterPro" id="IPR035647">
    <property type="entry name" value="EFG_III/V"/>
</dbReference>
<dbReference type="GO" id="GO:0005829">
    <property type="term" value="C:cytosol"/>
    <property type="evidence" value="ECO:0007669"/>
    <property type="project" value="TreeGrafter"/>
</dbReference>
<evidence type="ECO:0000256" key="4">
    <source>
        <dbReference type="ARBA" id="ARBA00022917"/>
    </source>
</evidence>
<protein>
    <submittedName>
        <fullName evidence="7">Peptide chain release factor 3</fullName>
    </submittedName>
</protein>
<feature type="domain" description="Peptide chain release factor 3 C-terminal" evidence="6">
    <location>
        <begin position="28"/>
        <end position="154"/>
    </location>
</feature>
<dbReference type="InterPro" id="IPR004548">
    <property type="entry name" value="PrfC"/>
</dbReference>
<dbReference type="EMBL" id="AUZX01014197">
    <property type="protein sequence ID" value="EQD32824.1"/>
    <property type="molecule type" value="Genomic_DNA"/>
</dbReference>
<keyword evidence="5" id="KW-0342">GTP-binding</keyword>
<evidence type="ECO:0000259" key="6">
    <source>
        <dbReference type="Pfam" id="PF16658"/>
    </source>
</evidence>
<keyword evidence="3" id="KW-0547">Nucleotide-binding</keyword>
<evidence type="ECO:0000313" key="7">
    <source>
        <dbReference type="EMBL" id="EQD32824.1"/>
    </source>
</evidence>
<evidence type="ECO:0000256" key="2">
    <source>
        <dbReference type="ARBA" id="ARBA00022490"/>
    </source>
</evidence>
<comment type="caution">
    <text evidence="7">The sequence shown here is derived from an EMBL/GenBank/DDBJ whole genome shotgun (WGS) entry which is preliminary data.</text>
</comment>
<keyword evidence="2" id="KW-0963">Cytoplasm</keyword>
<dbReference type="InterPro" id="IPR038467">
    <property type="entry name" value="RF3_dom_3_sf"/>
</dbReference>
<reference evidence="7" key="2">
    <citation type="journal article" date="2014" name="ISME J.">
        <title>Microbial stratification in low pH oxic and suboxic macroscopic growths along an acid mine drainage.</title>
        <authorList>
            <person name="Mendez-Garcia C."/>
            <person name="Mesa V."/>
            <person name="Sprenger R.R."/>
            <person name="Richter M."/>
            <person name="Diez M.S."/>
            <person name="Solano J."/>
            <person name="Bargiela R."/>
            <person name="Golyshina O.V."/>
            <person name="Manteca A."/>
            <person name="Ramos J.L."/>
            <person name="Gallego J.R."/>
            <person name="Llorente I."/>
            <person name="Martins Dos Santos V.A."/>
            <person name="Jensen O.N."/>
            <person name="Pelaez A.I."/>
            <person name="Sanchez J."/>
            <person name="Ferrer M."/>
        </authorList>
    </citation>
    <scope>NUCLEOTIDE SEQUENCE</scope>
</reference>
<dbReference type="GO" id="GO:0005525">
    <property type="term" value="F:GTP binding"/>
    <property type="evidence" value="ECO:0007669"/>
    <property type="project" value="UniProtKB-KW"/>
</dbReference>
<dbReference type="PANTHER" id="PTHR43556:SF2">
    <property type="entry name" value="PEPTIDE CHAIN RELEASE FACTOR RF3"/>
    <property type="match status" value="1"/>
</dbReference>
<dbReference type="Gene3D" id="3.30.70.3280">
    <property type="entry name" value="Peptide chain release factor 3, domain III"/>
    <property type="match status" value="1"/>
</dbReference>
<dbReference type="PANTHER" id="PTHR43556">
    <property type="entry name" value="PEPTIDE CHAIN RELEASE FACTOR RF3"/>
    <property type="match status" value="1"/>
</dbReference>
<keyword evidence="4" id="KW-0648">Protein biosynthesis</keyword>
<proteinExistence type="predicted"/>
<dbReference type="GO" id="GO:0016150">
    <property type="term" value="F:translation release factor activity, codon nonspecific"/>
    <property type="evidence" value="ECO:0007669"/>
    <property type="project" value="TreeGrafter"/>
</dbReference>
<organism evidence="7">
    <name type="scientific">mine drainage metagenome</name>
    <dbReference type="NCBI Taxonomy" id="410659"/>
    <lineage>
        <taxon>unclassified sequences</taxon>
        <taxon>metagenomes</taxon>
        <taxon>ecological metagenomes</taxon>
    </lineage>
</organism>
<dbReference type="AlphaFoldDB" id="T0ZVY0"/>